<dbReference type="SUPFAM" id="SSF46966">
    <property type="entry name" value="Spectrin repeat"/>
    <property type="match status" value="4"/>
</dbReference>
<dbReference type="InterPro" id="IPR002017">
    <property type="entry name" value="Spectrin_repeat"/>
</dbReference>
<comment type="caution">
    <text evidence="2">The sequence shown here is derived from an EMBL/GenBank/DDBJ whole genome shotgun (WGS) entry which is preliminary data.</text>
</comment>
<organism evidence="2 3">
    <name type="scientific">Desmophyllum pertusum</name>
    <dbReference type="NCBI Taxonomy" id="174260"/>
    <lineage>
        <taxon>Eukaryota</taxon>
        <taxon>Metazoa</taxon>
        <taxon>Cnidaria</taxon>
        <taxon>Anthozoa</taxon>
        <taxon>Hexacorallia</taxon>
        <taxon>Scleractinia</taxon>
        <taxon>Caryophylliina</taxon>
        <taxon>Caryophylliidae</taxon>
        <taxon>Desmophyllum</taxon>
    </lineage>
</organism>
<proteinExistence type="predicted"/>
<dbReference type="AlphaFoldDB" id="A0A9W9YIS8"/>
<dbReference type="Pfam" id="PF00435">
    <property type="entry name" value="Spectrin"/>
    <property type="match status" value="3"/>
</dbReference>
<gene>
    <name evidence="2" type="ORF">OS493_005976</name>
</gene>
<accession>A0A9W9YIS8</accession>
<dbReference type="InterPro" id="IPR018159">
    <property type="entry name" value="Spectrin/alpha-actinin"/>
</dbReference>
<evidence type="ECO:0000256" key="1">
    <source>
        <dbReference type="ARBA" id="ARBA00022737"/>
    </source>
</evidence>
<dbReference type="SMART" id="SM00150">
    <property type="entry name" value="SPEC"/>
    <property type="match status" value="4"/>
</dbReference>
<dbReference type="CDD" id="cd00176">
    <property type="entry name" value="SPEC"/>
    <property type="match status" value="1"/>
</dbReference>
<dbReference type="OrthoDB" id="5973307at2759"/>
<keyword evidence="1" id="KW-0677">Repeat</keyword>
<sequence length="558" mass="65382">MIVLHEELMEDIYDWMSDAEKQADSIKVNEDDISSVMDEYGRHTELKGEISTFEPTFKKAIGISDRLLTERLVDPERAESYETEINTLEKRWNNLLMKSMDNGTKLSGVLGKYVTTRLDDAEVILTRAESSISRDDADYLELEAAKKALHAFRVKRAGIHESQKKVDEILTESQAIVKEDFFKDHERDHFQGRIDIIDKRNKGLDEKADKEERRMLDTYILLLKQHLQRMDIWLKMAESRMKQADEIGPAYDDVKKQLEDHQVFQEELRDHSMISMILGVDVTDPDISESTHRQVKSLSDRWSKVWNWSEQRKTQLLKVLSNWQRFRDEQLILLNWLSSKEKILKDMGRTDLTDEDEVKEHLEKLRLIEKELDEQGIRLQSLHKAGEDLLKNVDDGDPAAKEIKTQLKDFDDCWNDIAKQVINRIHQLETSQSKLNEFHSEMDTTNEWMDDTEKLLKSFHIGMEPEEASKLQEKTEIKCEERSRYAAKVDRINRLGKDLAGEIDEPSHDAIQEELQPFNARWSDVSSQLETFSDKGYPQPNNECCFLRVMRRKFGVFQ</sequence>
<dbReference type="PANTHER" id="PTHR11915">
    <property type="entry name" value="SPECTRIN/FILAMIN RELATED CYTOSKELETAL PROTEIN"/>
    <property type="match status" value="1"/>
</dbReference>
<keyword evidence="3" id="KW-1185">Reference proteome</keyword>
<name>A0A9W9YIS8_9CNID</name>
<evidence type="ECO:0000313" key="3">
    <source>
        <dbReference type="Proteomes" id="UP001163046"/>
    </source>
</evidence>
<dbReference type="EMBL" id="MU827779">
    <property type="protein sequence ID" value="KAJ7339573.1"/>
    <property type="molecule type" value="Genomic_DNA"/>
</dbReference>
<reference evidence="2" key="1">
    <citation type="submission" date="2023-01" db="EMBL/GenBank/DDBJ databases">
        <title>Genome assembly of the deep-sea coral Lophelia pertusa.</title>
        <authorList>
            <person name="Herrera S."/>
            <person name="Cordes E."/>
        </authorList>
    </citation>
    <scope>NUCLEOTIDE SEQUENCE</scope>
    <source>
        <strain evidence="2">USNM1676648</strain>
        <tissue evidence="2">Polyp</tissue>
    </source>
</reference>
<dbReference type="Proteomes" id="UP001163046">
    <property type="component" value="Unassembled WGS sequence"/>
</dbReference>
<protein>
    <submittedName>
        <fullName evidence="2">Uncharacterized protein</fullName>
    </submittedName>
</protein>
<dbReference type="Gene3D" id="1.20.58.60">
    <property type="match status" value="3"/>
</dbReference>
<evidence type="ECO:0000313" key="2">
    <source>
        <dbReference type="EMBL" id="KAJ7339573.1"/>
    </source>
</evidence>